<organism evidence="2 3">
    <name type="scientific">Hoeflea olei</name>
    <dbReference type="NCBI Taxonomy" id="1480615"/>
    <lineage>
        <taxon>Bacteria</taxon>
        <taxon>Pseudomonadati</taxon>
        <taxon>Pseudomonadota</taxon>
        <taxon>Alphaproteobacteria</taxon>
        <taxon>Hyphomicrobiales</taxon>
        <taxon>Rhizobiaceae</taxon>
        <taxon>Hoeflea</taxon>
    </lineage>
</organism>
<sequence>MTAPLPDAPVYLSYWRAALLAVFALPFATGALALMVAAFDARSVSAFATAAFAASCLMAVTLMVVSWLVRYRRSRGPMYVFTADGLIVARHFGGNPIPWQDVWISSSMPLRAGLITVNVDYRKPEFRSDPHRRSLAYFETDRHKTMRRIVMPNIATLRGGELRRRLIAYVRASGTDLPTGV</sequence>
<evidence type="ECO:0000313" key="3">
    <source>
        <dbReference type="Proteomes" id="UP000094795"/>
    </source>
</evidence>
<protein>
    <submittedName>
        <fullName evidence="2">Uncharacterized protein</fullName>
    </submittedName>
</protein>
<keyword evidence="1" id="KW-0812">Transmembrane</keyword>
<reference evidence="2 3" key="1">
    <citation type="submission" date="2015-12" db="EMBL/GenBank/DDBJ databases">
        <authorList>
            <person name="Shamseldin A."/>
            <person name="Moawad H."/>
            <person name="Abd El-Rahim W.M."/>
            <person name="Sadowsky M.J."/>
        </authorList>
    </citation>
    <scope>NUCLEOTIDE SEQUENCE [LARGE SCALE GENOMIC DNA]</scope>
    <source>
        <strain evidence="2 3">JC234</strain>
    </source>
</reference>
<gene>
    <name evidence="2" type="ORF">AWJ14_11160</name>
</gene>
<keyword evidence="1" id="KW-0472">Membrane</keyword>
<evidence type="ECO:0000256" key="1">
    <source>
        <dbReference type="SAM" id="Phobius"/>
    </source>
</evidence>
<feature type="transmembrane region" description="Helical" evidence="1">
    <location>
        <begin position="45"/>
        <end position="69"/>
    </location>
</feature>
<accession>A0A1C1Z1F8</accession>
<proteinExistence type="predicted"/>
<dbReference type="AlphaFoldDB" id="A0A1C1Z1F8"/>
<name>A0A1C1Z1F8_9HYPH</name>
<dbReference type="Proteomes" id="UP000094795">
    <property type="component" value="Unassembled WGS sequence"/>
</dbReference>
<dbReference type="EMBL" id="LQZT01000001">
    <property type="protein sequence ID" value="OCW59560.1"/>
    <property type="molecule type" value="Genomic_DNA"/>
</dbReference>
<feature type="transmembrane region" description="Helical" evidence="1">
    <location>
        <begin position="17"/>
        <end position="39"/>
    </location>
</feature>
<keyword evidence="1" id="KW-1133">Transmembrane helix</keyword>
<evidence type="ECO:0000313" key="2">
    <source>
        <dbReference type="EMBL" id="OCW59560.1"/>
    </source>
</evidence>
<dbReference type="OrthoDB" id="9843123at2"/>
<dbReference type="RefSeq" id="WP_066174530.1">
    <property type="nucleotide sequence ID" value="NZ_LQZT01000001.1"/>
</dbReference>
<keyword evidence="3" id="KW-1185">Reference proteome</keyword>
<dbReference type="STRING" id="1480615.AWJ14_11160"/>
<comment type="caution">
    <text evidence="2">The sequence shown here is derived from an EMBL/GenBank/DDBJ whole genome shotgun (WGS) entry which is preliminary data.</text>
</comment>